<keyword evidence="2" id="KW-1185">Reference proteome</keyword>
<comment type="caution">
    <text evidence="1">The sequence shown here is derived from an EMBL/GenBank/DDBJ whole genome shotgun (WGS) entry which is preliminary data.</text>
</comment>
<evidence type="ECO:0008006" key="3">
    <source>
        <dbReference type="Google" id="ProtNLM"/>
    </source>
</evidence>
<evidence type="ECO:0000313" key="1">
    <source>
        <dbReference type="EMBL" id="KAL1838069.1"/>
    </source>
</evidence>
<dbReference type="EMBL" id="JAZGSY010000240">
    <property type="protein sequence ID" value="KAL1838069.1"/>
    <property type="molecule type" value="Genomic_DNA"/>
</dbReference>
<sequence>MEDAIANLSLQPASEAPTLLSLPTEILIQITQNLCLHCCHPRIGEVPHDEAATAIREQTALANLSAASKHLRAIAQPVLFHFFHCLEGYVKTRHRLTCFIRTMFDRPDLATCVKSLVLWTPNDNCSPWEIPEKDSIKNIIPAFPSAAEKLGPWWVGREFGHLISLQELAIALASEATYVLLQRRFLSTGTSTTTWTSWDHPLDNLRHLVLVGWRYKWPRRMPPHTYHIKEAEPFLRHARNLESLVAVECGGDAIDELLTAYDDWKARPWDVELPSLRKLSINGENIGPTEVEAIIRHSTVFEDLELFQNGGGWDAEALDADKHLGTAKKTLRRLCYSAFPIKDTLRESDVDDESYEISDEEDDKDYFNPIQYDLNGFRVGLSLKDFSVLETLEVEQLVLYGPVFEQPHNVENDHSRELVSTEEFLSKLPPSLKRLRIGCIFYWPIMFRDMLAMAAAGHARFPNLRSVTLEVRRAPARDDFDCLIRAFQEAGIALSILFSAKDPFSRGLLPTRPGYPTRLPQPVSYS</sequence>
<protein>
    <recommendedName>
        <fullName evidence="3">F-box domain-containing protein</fullName>
    </recommendedName>
</protein>
<dbReference type="Proteomes" id="UP001583172">
    <property type="component" value="Unassembled WGS sequence"/>
</dbReference>
<gene>
    <name evidence="1" type="ORF">VTJ49DRAFT_3089</name>
</gene>
<organism evidence="1 2">
    <name type="scientific">Humicola insolens</name>
    <name type="common">Soft-rot fungus</name>
    <dbReference type="NCBI Taxonomy" id="85995"/>
    <lineage>
        <taxon>Eukaryota</taxon>
        <taxon>Fungi</taxon>
        <taxon>Dikarya</taxon>
        <taxon>Ascomycota</taxon>
        <taxon>Pezizomycotina</taxon>
        <taxon>Sordariomycetes</taxon>
        <taxon>Sordariomycetidae</taxon>
        <taxon>Sordariales</taxon>
        <taxon>Chaetomiaceae</taxon>
        <taxon>Mycothermus</taxon>
    </lineage>
</organism>
<reference evidence="1 2" key="1">
    <citation type="journal article" date="2024" name="Commun. Biol.">
        <title>Comparative genomic analysis of thermophilic fungi reveals convergent evolutionary adaptations and gene losses.</title>
        <authorList>
            <person name="Steindorff A.S."/>
            <person name="Aguilar-Pontes M.V."/>
            <person name="Robinson A.J."/>
            <person name="Andreopoulos B."/>
            <person name="LaButti K."/>
            <person name="Kuo A."/>
            <person name="Mondo S."/>
            <person name="Riley R."/>
            <person name="Otillar R."/>
            <person name="Haridas S."/>
            <person name="Lipzen A."/>
            <person name="Grimwood J."/>
            <person name="Schmutz J."/>
            <person name="Clum A."/>
            <person name="Reid I.D."/>
            <person name="Moisan M.C."/>
            <person name="Butler G."/>
            <person name="Nguyen T.T.M."/>
            <person name="Dewar K."/>
            <person name="Conant G."/>
            <person name="Drula E."/>
            <person name="Henrissat B."/>
            <person name="Hansel C."/>
            <person name="Singer S."/>
            <person name="Hutchinson M.I."/>
            <person name="de Vries R.P."/>
            <person name="Natvig D.O."/>
            <person name="Powell A.J."/>
            <person name="Tsang A."/>
            <person name="Grigoriev I.V."/>
        </authorList>
    </citation>
    <scope>NUCLEOTIDE SEQUENCE [LARGE SCALE GENOMIC DNA]</scope>
    <source>
        <strain evidence="1 2">CBS 620.91</strain>
    </source>
</reference>
<proteinExistence type="predicted"/>
<evidence type="ECO:0000313" key="2">
    <source>
        <dbReference type="Proteomes" id="UP001583172"/>
    </source>
</evidence>
<accession>A0ABR3V8I3</accession>
<name>A0ABR3V8I3_HUMIN</name>